<evidence type="ECO:0000256" key="11">
    <source>
        <dbReference type="ARBA" id="ARBA00022777"/>
    </source>
</evidence>
<dbReference type="InterPro" id="IPR036918">
    <property type="entry name" value="Pyrv_Knase_C_sf"/>
</dbReference>
<name>A0A329TRJ0_9FIRM</name>
<comment type="catalytic activity">
    <reaction evidence="18">
        <text>pyruvate + ATP = phosphoenolpyruvate + ADP + H(+)</text>
        <dbReference type="Rhea" id="RHEA:18157"/>
        <dbReference type="ChEBI" id="CHEBI:15361"/>
        <dbReference type="ChEBI" id="CHEBI:15378"/>
        <dbReference type="ChEBI" id="CHEBI:30616"/>
        <dbReference type="ChEBI" id="CHEBI:58702"/>
        <dbReference type="ChEBI" id="CHEBI:456216"/>
        <dbReference type="EC" id="2.7.1.40"/>
    </reaction>
</comment>
<evidence type="ECO:0000256" key="9">
    <source>
        <dbReference type="ARBA" id="ARBA00022723"/>
    </source>
</evidence>
<keyword evidence="8 18" id="KW-0808">Transferase</keyword>
<evidence type="ECO:0000256" key="14">
    <source>
        <dbReference type="ARBA" id="ARBA00022958"/>
    </source>
</evidence>
<keyword evidence="15 18" id="KW-0324">Glycolysis</keyword>
<evidence type="ECO:0000259" key="20">
    <source>
        <dbReference type="Pfam" id="PF00391"/>
    </source>
</evidence>
<dbReference type="GO" id="GO:0016301">
    <property type="term" value="F:kinase activity"/>
    <property type="evidence" value="ECO:0007669"/>
    <property type="project" value="UniProtKB-KW"/>
</dbReference>
<feature type="domain" description="Pyruvate kinase barrel" evidence="19">
    <location>
        <begin position="1"/>
        <end position="321"/>
    </location>
</feature>
<feature type="domain" description="PEP-utilising enzyme mobile" evidence="20">
    <location>
        <begin position="507"/>
        <end position="578"/>
    </location>
</feature>
<dbReference type="SUPFAM" id="SSF50800">
    <property type="entry name" value="PK beta-barrel domain-like"/>
    <property type="match status" value="1"/>
</dbReference>
<dbReference type="InterPro" id="IPR015793">
    <property type="entry name" value="Pyrv_Knase_brl"/>
</dbReference>
<dbReference type="InterPro" id="IPR015813">
    <property type="entry name" value="Pyrv/PenolPyrv_kinase-like_dom"/>
</dbReference>
<dbReference type="RefSeq" id="WP_112115180.1">
    <property type="nucleotide sequence ID" value="NZ_PRKZ01000002.1"/>
</dbReference>
<sequence length="585" mass="62587">MRKTKIICTLGPSTDKDGVLRELVANGMNVARFNFSHGSYEEHKGRLDNLKAIRAELGKPVAALLDTKGPEIRLKEFKNGVEMLEAGQTFTLTTREVEGTKEICSITYKDLPQDVHEGGTIMLDDGLIKLRITNVTDTDIICEVLNSGKIKTKKGVNVPGVHLSMPYLSQRDRDDIIFGVQQGFDFIAASFVRTAQDVYDIRNLLNEYDSNIRIIAKIENREGVNNIDSILAAADAVMVARGDLGVEIDFTELPGIQKSVIDRSFSFGKPIVTATQMLDSMMVNPRPTRAEISDVANAIYDGTSAIMLSGETAAGAYPVEALKTMSAIAERTENEVHYRDNRLVDAGNGQISVSDATAHAACLTAKDVNASAIVTVSESGNTARLLSKYRPAQPIIACVMNEQVQRQLAISWGITPLMMALAHSTDELIEMSTSLAKENGYLHDGELAVVTAGVPVGVSGTTNMIKIHMIGNCLATGVGIGPEGSALANATGKACVCHNLDELRAKFKPGMVLVVPSTSNEMLSYVRDAAAIVVEEPGLNSHAAIAGKALLKPTIVGAAGATSHIRDGLMVAVDCAHGSVQRLQA</sequence>
<dbReference type="UniPathway" id="UPA00109">
    <property type="reaction ID" value="UER00188"/>
</dbReference>
<dbReference type="EMBL" id="PRKZ01000002">
    <property type="protein sequence ID" value="RAW51318.1"/>
    <property type="molecule type" value="Genomic_DNA"/>
</dbReference>
<dbReference type="InterPro" id="IPR008279">
    <property type="entry name" value="PEP-util_enz_mobile_dom"/>
</dbReference>
<dbReference type="InterPro" id="IPR040442">
    <property type="entry name" value="Pyrv_kinase-like_dom_sf"/>
</dbReference>
<evidence type="ECO:0000313" key="23">
    <source>
        <dbReference type="Proteomes" id="UP000251634"/>
    </source>
</evidence>
<comment type="cofactor">
    <cofactor evidence="2">
        <name>K(+)</name>
        <dbReference type="ChEBI" id="CHEBI:29103"/>
    </cofactor>
</comment>
<keyword evidence="9" id="KW-0479">Metal-binding</keyword>
<dbReference type="SUPFAM" id="SSF51621">
    <property type="entry name" value="Phosphoenolpyruvate/pyruvate domain"/>
    <property type="match status" value="1"/>
</dbReference>
<comment type="pathway">
    <text evidence="3 18">Carbohydrate degradation; glycolysis; pyruvate from D-glyceraldehyde 3-phosphate: step 5/5.</text>
</comment>
<dbReference type="Proteomes" id="UP000251634">
    <property type="component" value="Unassembled WGS sequence"/>
</dbReference>
<dbReference type="PRINTS" id="PR01050">
    <property type="entry name" value="PYRUVTKNASE"/>
</dbReference>
<dbReference type="InterPro" id="IPR036637">
    <property type="entry name" value="Phosphohistidine_dom_sf"/>
</dbReference>
<dbReference type="GO" id="GO:0000287">
    <property type="term" value="F:magnesium ion binding"/>
    <property type="evidence" value="ECO:0007669"/>
    <property type="project" value="UniProtKB-UniRule"/>
</dbReference>
<dbReference type="Pfam" id="PF02887">
    <property type="entry name" value="PK_C"/>
    <property type="match status" value="1"/>
</dbReference>
<comment type="cofactor">
    <cofactor evidence="1">
        <name>Mg(2+)</name>
        <dbReference type="ChEBI" id="CHEBI:18420"/>
    </cofactor>
</comment>
<reference evidence="22 23" key="1">
    <citation type="submission" date="2018-02" db="EMBL/GenBank/DDBJ databases">
        <title>Complete genome sequencing of Faecalibacterium prausnitzii strains isolated from the human gut.</title>
        <authorList>
            <person name="Fitzgerald B.C."/>
            <person name="Shkoporov A.N."/>
            <person name="Ross P.R."/>
            <person name="Hill C."/>
        </authorList>
    </citation>
    <scope>NUCLEOTIDE SEQUENCE [LARGE SCALE GENOMIC DNA]</scope>
    <source>
        <strain evidence="22 23">APC942/8-14-2</strain>
    </source>
</reference>
<dbReference type="Gene3D" id="3.40.1380.20">
    <property type="entry name" value="Pyruvate kinase, C-terminal domain"/>
    <property type="match status" value="1"/>
</dbReference>
<evidence type="ECO:0000256" key="1">
    <source>
        <dbReference type="ARBA" id="ARBA00001946"/>
    </source>
</evidence>
<evidence type="ECO:0000256" key="15">
    <source>
        <dbReference type="ARBA" id="ARBA00023152"/>
    </source>
</evidence>
<dbReference type="Gene3D" id="3.20.20.60">
    <property type="entry name" value="Phosphoenolpyruvate-binding domains"/>
    <property type="match status" value="1"/>
</dbReference>
<evidence type="ECO:0000256" key="8">
    <source>
        <dbReference type="ARBA" id="ARBA00022679"/>
    </source>
</evidence>
<dbReference type="NCBIfam" id="TIGR01064">
    <property type="entry name" value="pyruv_kin"/>
    <property type="match status" value="1"/>
</dbReference>
<keyword evidence="12" id="KW-0067">ATP-binding</keyword>
<keyword evidence="11 18" id="KW-0418">Kinase</keyword>
<dbReference type="SUPFAM" id="SSF52009">
    <property type="entry name" value="Phosphohistidine domain"/>
    <property type="match status" value="1"/>
</dbReference>
<evidence type="ECO:0000256" key="16">
    <source>
        <dbReference type="ARBA" id="ARBA00023317"/>
    </source>
</evidence>
<dbReference type="EC" id="2.7.1.40" evidence="6 17"/>
<feature type="domain" description="Pyruvate kinase C-terminal" evidence="21">
    <location>
        <begin position="355"/>
        <end position="468"/>
    </location>
</feature>
<keyword evidence="14" id="KW-0630">Potassium</keyword>
<comment type="similarity">
    <text evidence="5 18">Belongs to the pyruvate kinase family.</text>
</comment>
<evidence type="ECO:0000256" key="12">
    <source>
        <dbReference type="ARBA" id="ARBA00022840"/>
    </source>
</evidence>
<evidence type="ECO:0000256" key="4">
    <source>
        <dbReference type="ARBA" id="ARBA00006237"/>
    </source>
</evidence>
<dbReference type="GO" id="GO:0030955">
    <property type="term" value="F:potassium ion binding"/>
    <property type="evidence" value="ECO:0007669"/>
    <property type="project" value="UniProtKB-UniRule"/>
</dbReference>
<dbReference type="InterPro" id="IPR001697">
    <property type="entry name" value="Pyr_Knase"/>
</dbReference>
<evidence type="ECO:0000256" key="2">
    <source>
        <dbReference type="ARBA" id="ARBA00001958"/>
    </source>
</evidence>
<keyword evidence="10" id="KW-0547">Nucleotide-binding</keyword>
<evidence type="ECO:0000256" key="10">
    <source>
        <dbReference type="ARBA" id="ARBA00022741"/>
    </source>
</evidence>
<organism evidence="22 23">
    <name type="scientific">Faecalibacterium prausnitzii</name>
    <dbReference type="NCBI Taxonomy" id="853"/>
    <lineage>
        <taxon>Bacteria</taxon>
        <taxon>Bacillati</taxon>
        <taxon>Bacillota</taxon>
        <taxon>Clostridia</taxon>
        <taxon>Eubacteriales</taxon>
        <taxon>Oscillospiraceae</taxon>
        <taxon>Faecalibacterium</taxon>
    </lineage>
</organism>
<evidence type="ECO:0000313" key="22">
    <source>
        <dbReference type="EMBL" id="RAW51318.1"/>
    </source>
</evidence>
<evidence type="ECO:0000256" key="7">
    <source>
        <dbReference type="ARBA" id="ARBA00018587"/>
    </source>
</evidence>
<evidence type="ECO:0000256" key="5">
    <source>
        <dbReference type="ARBA" id="ARBA00008663"/>
    </source>
</evidence>
<dbReference type="PANTHER" id="PTHR11817">
    <property type="entry name" value="PYRUVATE KINASE"/>
    <property type="match status" value="1"/>
</dbReference>
<comment type="caution">
    <text evidence="22">The sequence shown here is derived from an EMBL/GenBank/DDBJ whole genome shotgun (WGS) entry which is preliminary data.</text>
</comment>
<dbReference type="Pfam" id="PF00391">
    <property type="entry name" value="PEP-utilizers"/>
    <property type="match status" value="1"/>
</dbReference>
<dbReference type="PROSITE" id="PS00110">
    <property type="entry name" value="PYRUVATE_KINASE"/>
    <property type="match status" value="1"/>
</dbReference>
<evidence type="ECO:0000256" key="13">
    <source>
        <dbReference type="ARBA" id="ARBA00022842"/>
    </source>
</evidence>
<keyword evidence="13 18" id="KW-0460">Magnesium</keyword>
<evidence type="ECO:0000256" key="3">
    <source>
        <dbReference type="ARBA" id="ARBA00004997"/>
    </source>
</evidence>
<gene>
    <name evidence="22" type="primary">pyk</name>
    <name evidence="22" type="ORF">C4N25_04805</name>
</gene>
<keyword evidence="16 22" id="KW-0670">Pyruvate</keyword>
<evidence type="ECO:0000256" key="17">
    <source>
        <dbReference type="NCBIfam" id="TIGR01064"/>
    </source>
</evidence>
<evidence type="ECO:0000256" key="6">
    <source>
        <dbReference type="ARBA" id="ARBA00012142"/>
    </source>
</evidence>
<dbReference type="Pfam" id="PF00224">
    <property type="entry name" value="PK"/>
    <property type="match status" value="1"/>
</dbReference>
<dbReference type="GO" id="GO:0004743">
    <property type="term" value="F:pyruvate kinase activity"/>
    <property type="evidence" value="ECO:0007669"/>
    <property type="project" value="UniProtKB-UniRule"/>
</dbReference>
<evidence type="ECO:0000259" key="19">
    <source>
        <dbReference type="Pfam" id="PF00224"/>
    </source>
</evidence>
<dbReference type="NCBIfam" id="NF004978">
    <property type="entry name" value="PRK06354.1"/>
    <property type="match status" value="1"/>
</dbReference>
<dbReference type="InterPro" id="IPR011037">
    <property type="entry name" value="Pyrv_Knase-like_insert_dom_sf"/>
</dbReference>
<dbReference type="FunFam" id="2.40.33.10:FF:000001">
    <property type="entry name" value="Pyruvate kinase"/>
    <property type="match status" value="1"/>
</dbReference>
<dbReference type="AlphaFoldDB" id="A0A329TRJ0"/>
<dbReference type="Gene3D" id="3.50.30.10">
    <property type="entry name" value="Phosphohistidine domain"/>
    <property type="match status" value="1"/>
</dbReference>
<evidence type="ECO:0000259" key="21">
    <source>
        <dbReference type="Pfam" id="PF02887"/>
    </source>
</evidence>
<dbReference type="Gene3D" id="2.40.33.10">
    <property type="entry name" value="PK beta-barrel domain-like"/>
    <property type="match status" value="1"/>
</dbReference>
<dbReference type="InterPro" id="IPR018209">
    <property type="entry name" value="Pyrv_Knase_AS"/>
</dbReference>
<dbReference type="NCBIfam" id="NF004491">
    <property type="entry name" value="PRK05826.1"/>
    <property type="match status" value="1"/>
</dbReference>
<dbReference type="SUPFAM" id="SSF52935">
    <property type="entry name" value="PK C-terminal domain-like"/>
    <property type="match status" value="1"/>
</dbReference>
<dbReference type="GO" id="GO:0005524">
    <property type="term" value="F:ATP binding"/>
    <property type="evidence" value="ECO:0007669"/>
    <property type="project" value="UniProtKB-KW"/>
</dbReference>
<comment type="similarity">
    <text evidence="4">In the C-terminal section; belongs to the PEP-utilizing enzyme family.</text>
</comment>
<protein>
    <recommendedName>
        <fullName evidence="7 17">Pyruvate kinase</fullName>
        <ecNumber evidence="6 17">2.7.1.40</ecNumber>
    </recommendedName>
</protein>
<evidence type="ECO:0000256" key="18">
    <source>
        <dbReference type="RuleBase" id="RU000504"/>
    </source>
</evidence>
<accession>A0A329TRJ0</accession>
<dbReference type="InterPro" id="IPR015806">
    <property type="entry name" value="Pyrv_Knase_insert_dom_sf"/>
</dbReference>
<proteinExistence type="inferred from homology"/>
<dbReference type="InterPro" id="IPR015795">
    <property type="entry name" value="Pyrv_Knase_C"/>
</dbReference>